<evidence type="ECO:0000256" key="7">
    <source>
        <dbReference type="SAM" id="Phobius"/>
    </source>
</evidence>
<keyword evidence="4 7" id="KW-1133">Transmembrane helix</keyword>
<keyword evidence="5 7" id="KW-0472">Membrane</keyword>
<evidence type="ECO:0000256" key="1">
    <source>
        <dbReference type="ARBA" id="ARBA00004141"/>
    </source>
</evidence>
<sequence length="449" mass="50110">MNSSNKVVEVVAAHSLIPKDGEGSSSLFVEVEFENQRVPKPAINGGKQQQCGFGWWIEAKSSPISSGSAKNKRPTKSDVKLVVPGSGSGGGGRGIWGFTQMSQACFPSRRLALIWVEALHKDKTSSTYDLVEQMQYLYVRIVKANDLPVFGSSEVIAEADEVFAEEWHSKVANLDIDGLSSIKSKVYLSPKLWYLRVSVTEARDIVLGEKDSSLVRAISYPFWNEDLIFVVPEPFEDYLTVSIKDRLGQTGKRSWASSLFRWPPSKGGGKTRLCPLDEARASLYGGYHVVDEATTHSSHLRPTANHLWKPHIGVLEMGITGATMLTPMKLKEGKGGTTNAYFVTKPWYPPHVDTRLSDAENMYPDELDEEFDSFPTSQDLELVRMRHDRMSSVAGRIQTMVGDTQGERFQALLSWRYPRATFLFVIMCLIVAIGFYMVPIKAMVALWAR</sequence>
<gene>
    <name evidence="10" type="ORF">Cgig2_014870</name>
</gene>
<dbReference type="InterPro" id="IPR013583">
    <property type="entry name" value="MCTP_C"/>
</dbReference>
<proteinExistence type="predicted"/>
<keyword evidence="3" id="KW-0677">Repeat</keyword>
<keyword evidence="11" id="KW-1185">Reference proteome</keyword>
<dbReference type="EMBL" id="JAKOGI010000002">
    <property type="protein sequence ID" value="KAJ8453107.1"/>
    <property type="molecule type" value="Genomic_DNA"/>
</dbReference>
<dbReference type="InterPro" id="IPR047259">
    <property type="entry name" value="QUIRKY-like"/>
</dbReference>
<protein>
    <recommendedName>
        <fullName evidence="12">C2 domain-containing protein</fullName>
    </recommendedName>
</protein>
<evidence type="ECO:0000256" key="2">
    <source>
        <dbReference type="ARBA" id="ARBA00022692"/>
    </source>
</evidence>
<keyword evidence="2 7" id="KW-0812">Transmembrane</keyword>
<feature type="transmembrane region" description="Helical" evidence="7">
    <location>
        <begin position="422"/>
        <end position="448"/>
    </location>
</feature>
<comment type="caution">
    <text evidence="10">The sequence shown here is derived from an EMBL/GenBank/DDBJ whole genome shotgun (WGS) entry which is preliminary data.</text>
</comment>
<dbReference type="PANTHER" id="PTHR31425:SF48">
    <property type="entry name" value="MULTIPLE C2 DOMAIN AND TRANSMEMBRANE REGION PROTEIN 10"/>
    <property type="match status" value="1"/>
</dbReference>
<evidence type="ECO:0008006" key="12">
    <source>
        <dbReference type="Google" id="ProtNLM"/>
    </source>
</evidence>
<dbReference type="GO" id="GO:0016020">
    <property type="term" value="C:membrane"/>
    <property type="evidence" value="ECO:0007669"/>
    <property type="project" value="UniProtKB-SubCell"/>
</dbReference>
<evidence type="ECO:0000256" key="5">
    <source>
        <dbReference type="ARBA" id="ARBA00023136"/>
    </source>
</evidence>
<reference evidence="10" key="1">
    <citation type="submission" date="2022-04" db="EMBL/GenBank/DDBJ databases">
        <title>Carnegiea gigantea Genome sequencing and assembly v2.</title>
        <authorList>
            <person name="Copetti D."/>
            <person name="Sanderson M.J."/>
            <person name="Burquez A."/>
            <person name="Wojciechowski M.F."/>
        </authorList>
    </citation>
    <scope>NUCLEOTIDE SEQUENCE</scope>
    <source>
        <strain evidence="10">SGP5-SGP5p</strain>
        <tissue evidence="10">Aerial part</tissue>
    </source>
</reference>
<evidence type="ECO:0000256" key="3">
    <source>
        <dbReference type="ARBA" id="ARBA00022737"/>
    </source>
</evidence>
<feature type="domain" description="C2" evidence="8">
    <location>
        <begin position="219"/>
        <end position="246"/>
    </location>
</feature>
<comment type="subcellular location">
    <subcellularLocation>
        <location evidence="1">Membrane</location>
        <topology evidence="1">Multi-pass membrane protein</topology>
    </subcellularLocation>
</comment>
<dbReference type="AlphaFoldDB" id="A0A9Q1L2X0"/>
<feature type="domain" description="C2" evidence="8">
    <location>
        <begin position="7"/>
        <end position="36"/>
    </location>
</feature>
<organism evidence="10 11">
    <name type="scientific">Carnegiea gigantea</name>
    <dbReference type="NCBI Taxonomy" id="171969"/>
    <lineage>
        <taxon>Eukaryota</taxon>
        <taxon>Viridiplantae</taxon>
        <taxon>Streptophyta</taxon>
        <taxon>Embryophyta</taxon>
        <taxon>Tracheophyta</taxon>
        <taxon>Spermatophyta</taxon>
        <taxon>Magnoliopsida</taxon>
        <taxon>eudicotyledons</taxon>
        <taxon>Gunneridae</taxon>
        <taxon>Pentapetalae</taxon>
        <taxon>Caryophyllales</taxon>
        <taxon>Cactineae</taxon>
        <taxon>Cactaceae</taxon>
        <taxon>Cactoideae</taxon>
        <taxon>Echinocereeae</taxon>
        <taxon>Carnegiea</taxon>
    </lineage>
</organism>
<feature type="region of interest" description="Disordered" evidence="6">
    <location>
        <begin position="63"/>
        <end position="84"/>
    </location>
</feature>
<dbReference type="SUPFAM" id="SSF49562">
    <property type="entry name" value="C2 domain (Calcium/lipid-binding domain, CaLB)"/>
    <property type="match status" value="1"/>
</dbReference>
<evidence type="ECO:0000256" key="6">
    <source>
        <dbReference type="SAM" id="MobiDB-lite"/>
    </source>
</evidence>
<dbReference type="PANTHER" id="PTHR31425">
    <property type="entry name" value="PHOSPHORIBOSYLANTHRANILATE TRANSFERASE ISOFORM 1"/>
    <property type="match status" value="1"/>
</dbReference>
<evidence type="ECO:0000259" key="8">
    <source>
        <dbReference type="Pfam" id="PF00168"/>
    </source>
</evidence>
<evidence type="ECO:0000259" key="9">
    <source>
        <dbReference type="Pfam" id="PF08372"/>
    </source>
</evidence>
<dbReference type="Pfam" id="PF08372">
    <property type="entry name" value="PRT_C"/>
    <property type="match status" value="1"/>
</dbReference>
<dbReference type="Proteomes" id="UP001153076">
    <property type="component" value="Unassembled WGS sequence"/>
</dbReference>
<dbReference type="InterPro" id="IPR035892">
    <property type="entry name" value="C2_domain_sf"/>
</dbReference>
<evidence type="ECO:0000256" key="4">
    <source>
        <dbReference type="ARBA" id="ARBA00022989"/>
    </source>
</evidence>
<accession>A0A9Q1L2X0</accession>
<dbReference type="InterPro" id="IPR000008">
    <property type="entry name" value="C2_dom"/>
</dbReference>
<name>A0A9Q1L2X0_9CARY</name>
<evidence type="ECO:0000313" key="11">
    <source>
        <dbReference type="Proteomes" id="UP001153076"/>
    </source>
</evidence>
<dbReference type="OrthoDB" id="67700at2759"/>
<dbReference type="Pfam" id="PF00168">
    <property type="entry name" value="C2"/>
    <property type="match status" value="2"/>
</dbReference>
<feature type="domain" description="Multiple C2" evidence="9">
    <location>
        <begin position="341"/>
        <end position="447"/>
    </location>
</feature>
<evidence type="ECO:0000313" key="10">
    <source>
        <dbReference type="EMBL" id="KAJ8453107.1"/>
    </source>
</evidence>